<dbReference type="EMBL" id="KN774650">
    <property type="protein sequence ID" value="KIH44954.1"/>
    <property type="molecule type" value="Genomic_DNA"/>
</dbReference>
<name>A0A0C2FE59_9BILA</name>
<dbReference type="AlphaFoldDB" id="A0A0C2FE59"/>
<organism evidence="2 3">
    <name type="scientific">Ancylostoma duodenale</name>
    <dbReference type="NCBI Taxonomy" id="51022"/>
    <lineage>
        <taxon>Eukaryota</taxon>
        <taxon>Metazoa</taxon>
        <taxon>Ecdysozoa</taxon>
        <taxon>Nematoda</taxon>
        <taxon>Chromadorea</taxon>
        <taxon>Rhabditida</taxon>
        <taxon>Rhabditina</taxon>
        <taxon>Rhabditomorpha</taxon>
        <taxon>Strongyloidea</taxon>
        <taxon>Ancylostomatidae</taxon>
        <taxon>Ancylostomatinae</taxon>
        <taxon>Ancylostoma</taxon>
    </lineage>
</organism>
<dbReference type="GO" id="GO:0005929">
    <property type="term" value="C:cilium"/>
    <property type="evidence" value="ECO:0007669"/>
    <property type="project" value="TreeGrafter"/>
</dbReference>
<reference evidence="2 3" key="1">
    <citation type="submission" date="2013-12" db="EMBL/GenBank/DDBJ databases">
        <title>Draft genome of the parsitic nematode Ancylostoma duodenale.</title>
        <authorList>
            <person name="Mitreva M."/>
        </authorList>
    </citation>
    <scope>NUCLEOTIDE SEQUENCE [LARGE SCALE GENOMIC DNA]</scope>
    <source>
        <strain evidence="2 3">Zhejiang</strain>
    </source>
</reference>
<dbReference type="PANTHER" id="PTHR24098">
    <property type="entry name" value="OUTER SEGMENT 5"/>
    <property type="match status" value="1"/>
</dbReference>
<accession>A0A0C2FE59</accession>
<gene>
    <name evidence="2" type="ORF">ANCDUO_25011</name>
</gene>
<dbReference type="Proteomes" id="UP000054047">
    <property type="component" value="Unassembled WGS sequence"/>
</dbReference>
<dbReference type="GO" id="GO:0060271">
    <property type="term" value="P:cilium assembly"/>
    <property type="evidence" value="ECO:0007669"/>
    <property type="project" value="TreeGrafter"/>
</dbReference>
<proteinExistence type="predicted"/>
<evidence type="ECO:0000313" key="2">
    <source>
        <dbReference type="EMBL" id="KIH44954.1"/>
    </source>
</evidence>
<dbReference type="GO" id="GO:0030992">
    <property type="term" value="C:intraciliary transport particle B"/>
    <property type="evidence" value="ECO:0007669"/>
    <property type="project" value="TreeGrafter"/>
</dbReference>
<evidence type="ECO:0000313" key="3">
    <source>
        <dbReference type="Proteomes" id="UP000054047"/>
    </source>
</evidence>
<protein>
    <recommendedName>
        <fullName evidence="1">IFT80 second beta-propeller domain-containing protein</fullName>
    </recommendedName>
</protein>
<feature type="domain" description="IFT80 second beta-propeller" evidence="1">
    <location>
        <begin position="2"/>
        <end position="118"/>
    </location>
</feature>
<keyword evidence="3" id="KW-1185">Reference proteome</keyword>
<sequence length="185" mass="20909">EKVTSLSNDVVAIRDRAETSTVWFFDPTSGKSLGDGKIVHEREITELTLSQCGKLTERILAFRDSDAAVFVARVKTYGIAQRIAKIVCKWFYETTGSSVEHLHFNDTTNMLGAVGEGRRCGQRSKLPLSIEPCYNNQSSINLYRDWENSPSCEVHASNFWNKAIPDAQTIHYNLASTYVHYQEIK</sequence>
<dbReference type="OrthoDB" id="408728at2759"/>
<evidence type="ECO:0000259" key="1">
    <source>
        <dbReference type="Pfam" id="PF23335"/>
    </source>
</evidence>
<feature type="non-terminal residue" evidence="2">
    <location>
        <position position="1"/>
    </location>
</feature>
<dbReference type="InterPro" id="IPR056456">
    <property type="entry name" value="Beta-prop_IFT80_2nd"/>
</dbReference>
<dbReference type="Pfam" id="PF23335">
    <property type="entry name" value="Beta-prop_IFT80_2nd"/>
    <property type="match status" value="1"/>
</dbReference>
<dbReference type="PANTHER" id="PTHR24098:SF0">
    <property type="entry name" value="OUTER SEGMENT 5"/>
    <property type="match status" value="1"/>
</dbReference>